<feature type="domain" description="Exoribonuclease phosphorolytic" evidence="8">
    <location>
        <begin position="35"/>
        <end position="167"/>
    </location>
</feature>
<keyword evidence="4" id="KW-0963">Cytoplasm</keyword>
<keyword evidence="10" id="KW-0269">Exonuclease</keyword>
<dbReference type="GO" id="GO:0071028">
    <property type="term" value="P:nuclear mRNA surveillance"/>
    <property type="evidence" value="ECO:0007669"/>
    <property type="project" value="TreeGrafter"/>
</dbReference>
<evidence type="ECO:0000256" key="7">
    <source>
        <dbReference type="SAM" id="MobiDB-lite"/>
    </source>
</evidence>
<evidence type="ECO:0000256" key="6">
    <source>
        <dbReference type="ARBA" id="ARBA00023242"/>
    </source>
</evidence>
<dbReference type="EMBL" id="KZ819634">
    <property type="protein sequence ID" value="PWN94333.1"/>
    <property type="molecule type" value="Genomic_DNA"/>
</dbReference>
<dbReference type="InterPro" id="IPR001247">
    <property type="entry name" value="ExoRNase_PH_dom1"/>
</dbReference>
<dbReference type="SUPFAM" id="SSF55666">
    <property type="entry name" value="Ribonuclease PH domain 2-like"/>
    <property type="match status" value="1"/>
</dbReference>
<evidence type="ECO:0000259" key="8">
    <source>
        <dbReference type="Pfam" id="PF01138"/>
    </source>
</evidence>
<dbReference type="AlphaFoldDB" id="A0A316Z2C4"/>
<dbReference type="GO" id="GO:0004527">
    <property type="term" value="F:exonuclease activity"/>
    <property type="evidence" value="ECO:0007669"/>
    <property type="project" value="UniProtKB-KW"/>
</dbReference>
<dbReference type="GO" id="GO:0071035">
    <property type="term" value="P:nuclear polyadenylation-dependent rRNA catabolic process"/>
    <property type="evidence" value="ECO:0007669"/>
    <property type="project" value="TreeGrafter"/>
</dbReference>
<proteinExistence type="inferred from homology"/>
<dbReference type="GO" id="GO:0034476">
    <property type="term" value="P:U5 snRNA 3'-end processing"/>
    <property type="evidence" value="ECO:0007669"/>
    <property type="project" value="TreeGrafter"/>
</dbReference>
<sequence length="335" mass="36175">MPLPGTLLEPSLTEVDFVKSSLLSSIRPDGRSFLESRPLSVAFSSELGWVEVKLGQTRVLATTYASLVAPRSDRPYEGILELRAEVQPMAGVQFERNRTGEEEVLFERALDKAVRRSECLDREGLCVVAGQKVWSVVVTVHLLSAQGSALDAAVLASILSLRHFRRPDVSIESDTGAGSTTSASRKAASTTKPRVIVHDVSERVPIPLALHHHPLAVSFAIFDKAHMASAVVSGVGGKTSTAATTAPQEGGDELENIIILVDPTPLETTLCTSKMYVVANVQGEICVLDKAGGRPLGEGVLQRVTEIARRRVKELAAVMEAELQRDARDRVLEVR</sequence>
<dbReference type="Gene3D" id="3.30.230.70">
    <property type="entry name" value="GHMP Kinase, N-terminal domain"/>
    <property type="match status" value="1"/>
</dbReference>
<comment type="similarity">
    <text evidence="3">Belongs to the RNase PH family.</text>
</comment>
<dbReference type="GeneID" id="37041429"/>
<dbReference type="InterPro" id="IPR020568">
    <property type="entry name" value="Ribosomal_Su5_D2-typ_SF"/>
</dbReference>
<protein>
    <submittedName>
        <fullName evidence="10">Putative RRP45-exosome complex exonuclease</fullName>
    </submittedName>
</protein>
<feature type="compositionally biased region" description="Low complexity" evidence="7">
    <location>
        <begin position="175"/>
        <end position="192"/>
    </location>
</feature>
<dbReference type="GO" id="GO:0034475">
    <property type="term" value="P:U4 snRNA 3'-end processing"/>
    <property type="evidence" value="ECO:0007669"/>
    <property type="project" value="TreeGrafter"/>
</dbReference>
<dbReference type="Pfam" id="PF01138">
    <property type="entry name" value="RNase_PH"/>
    <property type="match status" value="1"/>
</dbReference>
<name>A0A316Z2C4_9BASI</name>
<evidence type="ECO:0000313" key="10">
    <source>
        <dbReference type="EMBL" id="PWN94333.1"/>
    </source>
</evidence>
<keyword evidence="10" id="KW-0378">Hydrolase</keyword>
<dbReference type="InterPro" id="IPR033100">
    <property type="entry name" value="Rrp45"/>
</dbReference>
<dbReference type="GO" id="GO:0000467">
    <property type="term" value="P:exonucleolytic trimming to generate mature 3'-end of 5.8S rRNA from tricistronic rRNA transcript (SSU-rRNA, 5.8S rRNA, LSU-rRNA)"/>
    <property type="evidence" value="ECO:0007669"/>
    <property type="project" value="TreeGrafter"/>
</dbReference>
<dbReference type="CDD" id="cd11368">
    <property type="entry name" value="RNase_PH_RRP45"/>
    <property type="match status" value="1"/>
</dbReference>
<dbReference type="OrthoDB" id="10264038at2759"/>
<evidence type="ECO:0000256" key="2">
    <source>
        <dbReference type="ARBA" id="ARBA00004496"/>
    </source>
</evidence>
<dbReference type="InterPro" id="IPR036345">
    <property type="entry name" value="ExoRNase_PH_dom2_sf"/>
</dbReference>
<keyword evidence="6" id="KW-0539">Nucleus</keyword>
<keyword evidence="5" id="KW-0694">RNA-binding</keyword>
<evidence type="ECO:0000256" key="4">
    <source>
        <dbReference type="ARBA" id="ARBA00022490"/>
    </source>
</evidence>
<dbReference type="GO" id="GO:0071038">
    <property type="term" value="P:TRAMP-dependent tRNA surveillance pathway"/>
    <property type="evidence" value="ECO:0007669"/>
    <property type="project" value="TreeGrafter"/>
</dbReference>
<dbReference type="RefSeq" id="XP_025381531.1">
    <property type="nucleotide sequence ID" value="XM_025519513.1"/>
</dbReference>
<dbReference type="PANTHER" id="PTHR11097:SF14">
    <property type="entry name" value="EXOSOME COMPLEX COMPONENT RRP45"/>
    <property type="match status" value="1"/>
</dbReference>
<feature type="region of interest" description="Disordered" evidence="7">
    <location>
        <begin position="170"/>
        <end position="192"/>
    </location>
</feature>
<dbReference type="InterPro" id="IPR050590">
    <property type="entry name" value="Exosome_comp_Rrp42_subfam"/>
</dbReference>
<evidence type="ECO:0000256" key="3">
    <source>
        <dbReference type="ARBA" id="ARBA00006678"/>
    </source>
</evidence>
<dbReference type="PANTHER" id="PTHR11097">
    <property type="entry name" value="EXOSOME COMPLEX EXONUCLEASE RIBOSOMAL RNA PROCESSING PROTEIN"/>
    <property type="match status" value="1"/>
</dbReference>
<comment type="subcellular location">
    <subcellularLocation>
        <location evidence="2">Cytoplasm</location>
    </subcellularLocation>
    <subcellularLocation>
        <location evidence="1">Nucleus</location>
    </subcellularLocation>
</comment>
<keyword evidence="10" id="KW-0540">Nuclease</keyword>
<dbReference type="Pfam" id="PF03725">
    <property type="entry name" value="RNase_PH_C"/>
    <property type="match status" value="1"/>
</dbReference>
<evidence type="ECO:0000313" key="11">
    <source>
        <dbReference type="Proteomes" id="UP000245768"/>
    </source>
</evidence>
<keyword evidence="11" id="KW-1185">Reference proteome</keyword>
<dbReference type="FunCoup" id="A0A316Z2C4">
    <property type="interactions" value="563"/>
</dbReference>
<dbReference type="STRING" id="215250.A0A316Z2C4"/>
<feature type="domain" description="Exoribonuclease phosphorolytic" evidence="9">
    <location>
        <begin position="259"/>
        <end position="310"/>
    </location>
</feature>
<dbReference type="InterPro" id="IPR015847">
    <property type="entry name" value="ExoRNase_PH_dom2"/>
</dbReference>
<dbReference type="GO" id="GO:0016075">
    <property type="term" value="P:rRNA catabolic process"/>
    <property type="evidence" value="ECO:0007669"/>
    <property type="project" value="TreeGrafter"/>
</dbReference>
<evidence type="ECO:0000259" key="9">
    <source>
        <dbReference type="Pfam" id="PF03725"/>
    </source>
</evidence>
<dbReference type="SUPFAM" id="SSF54211">
    <property type="entry name" value="Ribosomal protein S5 domain 2-like"/>
    <property type="match status" value="1"/>
</dbReference>
<dbReference type="GO" id="GO:0000176">
    <property type="term" value="C:nuclear exosome (RNase complex)"/>
    <property type="evidence" value="ECO:0007669"/>
    <property type="project" value="TreeGrafter"/>
</dbReference>
<dbReference type="Proteomes" id="UP000245768">
    <property type="component" value="Unassembled WGS sequence"/>
</dbReference>
<dbReference type="GO" id="GO:0034473">
    <property type="term" value="P:U1 snRNA 3'-end processing"/>
    <property type="evidence" value="ECO:0007669"/>
    <property type="project" value="TreeGrafter"/>
</dbReference>
<accession>A0A316Z2C4</accession>
<dbReference type="InterPro" id="IPR027408">
    <property type="entry name" value="PNPase/RNase_PH_dom_sf"/>
</dbReference>
<gene>
    <name evidence="10" type="ORF">FA10DRAFT_249036</name>
</gene>
<dbReference type="InParanoid" id="A0A316Z2C4"/>
<dbReference type="GO" id="GO:0035925">
    <property type="term" value="F:mRNA 3'-UTR AU-rich region binding"/>
    <property type="evidence" value="ECO:0007669"/>
    <property type="project" value="TreeGrafter"/>
</dbReference>
<evidence type="ECO:0000256" key="5">
    <source>
        <dbReference type="ARBA" id="ARBA00022884"/>
    </source>
</evidence>
<organism evidence="10 11">
    <name type="scientific">Acaromyces ingoldii</name>
    <dbReference type="NCBI Taxonomy" id="215250"/>
    <lineage>
        <taxon>Eukaryota</taxon>
        <taxon>Fungi</taxon>
        <taxon>Dikarya</taxon>
        <taxon>Basidiomycota</taxon>
        <taxon>Ustilaginomycotina</taxon>
        <taxon>Exobasidiomycetes</taxon>
        <taxon>Exobasidiales</taxon>
        <taxon>Cryptobasidiaceae</taxon>
        <taxon>Acaromyces</taxon>
    </lineage>
</organism>
<reference evidence="10 11" key="1">
    <citation type="journal article" date="2018" name="Mol. Biol. Evol.">
        <title>Broad Genomic Sampling Reveals a Smut Pathogenic Ancestry of the Fungal Clade Ustilaginomycotina.</title>
        <authorList>
            <person name="Kijpornyongpan T."/>
            <person name="Mondo S.J."/>
            <person name="Barry K."/>
            <person name="Sandor L."/>
            <person name="Lee J."/>
            <person name="Lipzen A."/>
            <person name="Pangilinan J."/>
            <person name="LaButti K."/>
            <person name="Hainaut M."/>
            <person name="Henrissat B."/>
            <person name="Grigoriev I.V."/>
            <person name="Spatafora J.W."/>
            <person name="Aime M.C."/>
        </authorList>
    </citation>
    <scope>NUCLEOTIDE SEQUENCE [LARGE SCALE GENOMIC DNA]</scope>
    <source>
        <strain evidence="10 11">MCA 4198</strain>
    </source>
</reference>
<dbReference type="GO" id="GO:0000177">
    <property type="term" value="C:cytoplasmic exosome (RNase complex)"/>
    <property type="evidence" value="ECO:0007669"/>
    <property type="project" value="TreeGrafter"/>
</dbReference>
<evidence type="ECO:0000256" key="1">
    <source>
        <dbReference type="ARBA" id="ARBA00004123"/>
    </source>
</evidence>